<name>W9RDE0_9ROSA</name>
<sequence length="94" mass="10591">MPQPVLCKVQNAVEYLKIIGTLDEDENLTILHEEIDSFLIPDRWEEHGGATMLDESELVAAREDDRLDDLSELAMEEWALEGLHGVGVGSMRLK</sequence>
<organism evidence="1 2">
    <name type="scientific">Morus notabilis</name>
    <dbReference type="NCBI Taxonomy" id="981085"/>
    <lineage>
        <taxon>Eukaryota</taxon>
        <taxon>Viridiplantae</taxon>
        <taxon>Streptophyta</taxon>
        <taxon>Embryophyta</taxon>
        <taxon>Tracheophyta</taxon>
        <taxon>Spermatophyta</taxon>
        <taxon>Magnoliopsida</taxon>
        <taxon>eudicotyledons</taxon>
        <taxon>Gunneridae</taxon>
        <taxon>Pentapetalae</taxon>
        <taxon>rosids</taxon>
        <taxon>fabids</taxon>
        <taxon>Rosales</taxon>
        <taxon>Moraceae</taxon>
        <taxon>Moreae</taxon>
        <taxon>Morus</taxon>
    </lineage>
</organism>
<dbReference type="Proteomes" id="UP000030645">
    <property type="component" value="Unassembled WGS sequence"/>
</dbReference>
<keyword evidence="2" id="KW-1185">Reference proteome</keyword>
<protein>
    <submittedName>
        <fullName evidence="1">Uncharacterized protein</fullName>
    </submittedName>
</protein>
<evidence type="ECO:0000313" key="1">
    <source>
        <dbReference type="EMBL" id="EXB51687.1"/>
    </source>
</evidence>
<accession>W9RDE0</accession>
<dbReference type="AlphaFoldDB" id="W9RDE0"/>
<gene>
    <name evidence="1" type="ORF">L484_018917</name>
</gene>
<proteinExistence type="predicted"/>
<evidence type="ECO:0000313" key="2">
    <source>
        <dbReference type="Proteomes" id="UP000030645"/>
    </source>
</evidence>
<dbReference type="EMBL" id="KE344051">
    <property type="protein sequence ID" value="EXB51687.1"/>
    <property type="molecule type" value="Genomic_DNA"/>
</dbReference>
<reference evidence="2" key="1">
    <citation type="submission" date="2013-01" db="EMBL/GenBank/DDBJ databases">
        <title>Draft Genome Sequence of a Mulberry Tree, Morus notabilis C.K. Schneid.</title>
        <authorList>
            <person name="He N."/>
            <person name="Zhao S."/>
        </authorList>
    </citation>
    <scope>NUCLEOTIDE SEQUENCE</scope>
</reference>